<protein>
    <submittedName>
        <fullName evidence="1">Uncharacterized protein</fullName>
    </submittedName>
</protein>
<organism evidence="1">
    <name type="scientific">marine sediment metagenome</name>
    <dbReference type="NCBI Taxonomy" id="412755"/>
    <lineage>
        <taxon>unclassified sequences</taxon>
        <taxon>metagenomes</taxon>
        <taxon>ecological metagenomes</taxon>
    </lineage>
</organism>
<gene>
    <name evidence="1" type="ORF">S06H3_12378</name>
</gene>
<dbReference type="AlphaFoldDB" id="X1LYC4"/>
<accession>X1LYC4</accession>
<proteinExistence type="predicted"/>
<name>X1LYC4_9ZZZZ</name>
<evidence type="ECO:0000313" key="1">
    <source>
        <dbReference type="EMBL" id="GAI07425.1"/>
    </source>
</evidence>
<comment type="caution">
    <text evidence="1">The sequence shown here is derived from an EMBL/GenBank/DDBJ whole genome shotgun (WGS) entry which is preliminary data.</text>
</comment>
<sequence>MEIPHTVVHKYEFDKESYKLVAAAATRNNPNYKAGTGQIALILNCCLWRGFCINPEHKSAGKSDQPRLRVCVGEDHILHSARFSDHTIKKIKSFVENGGYLFTED</sequence>
<dbReference type="EMBL" id="BARV01006064">
    <property type="protein sequence ID" value="GAI07425.1"/>
    <property type="molecule type" value="Genomic_DNA"/>
</dbReference>
<reference evidence="1" key="1">
    <citation type="journal article" date="2014" name="Front. Microbiol.">
        <title>High frequency of phylogenetically diverse reductive dehalogenase-homologous genes in deep subseafloor sedimentary metagenomes.</title>
        <authorList>
            <person name="Kawai M."/>
            <person name="Futagami T."/>
            <person name="Toyoda A."/>
            <person name="Takaki Y."/>
            <person name="Nishi S."/>
            <person name="Hori S."/>
            <person name="Arai W."/>
            <person name="Tsubouchi T."/>
            <person name="Morono Y."/>
            <person name="Uchiyama I."/>
            <person name="Ito T."/>
            <person name="Fujiyama A."/>
            <person name="Inagaki F."/>
            <person name="Takami H."/>
        </authorList>
    </citation>
    <scope>NUCLEOTIDE SEQUENCE</scope>
    <source>
        <strain evidence="1">Expedition CK06-06</strain>
    </source>
</reference>